<name>A0A1Y2STT3_9GAMM</name>
<accession>A0A1Y2STT3</accession>
<dbReference type="Proteomes" id="UP000194204">
    <property type="component" value="Unassembled WGS sequence"/>
</dbReference>
<keyword evidence="1" id="KW-0812">Transmembrane</keyword>
<dbReference type="STRING" id="40578.Xbed_00576"/>
<dbReference type="OrthoDB" id="6441816at2"/>
<dbReference type="EMBL" id="MUBK01000003">
    <property type="protein sequence ID" value="OTA21347.1"/>
    <property type="molecule type" value="Genomic_DNA"/>
</dbReference>
<keyword evidence="3" id="KW-1185">Reference proteome</keyword>
<feature type="transmembrane region" description="Helical" evidence="1">
    <location>
        <begin position="73"/>
        <end position="93"/>
    </location>
</feature>
<dbReference type="AlphaFoldDB" id="A0A1Y2STT3"/>
<comment type="caution">
    <text evidence="2">The sequence shown here is derived from an EMBL/GenBank/DDBJ whole genome shotgun (WGS) entry which is preliminary data.</text>
</comment>
<organism evidence="2 3">
    <name type="scientific">Xenorhabdus beddingii</name>
    <dbReference type="NCBI Taxonomy" id="40578"/>
    <lineage>
        <taxon>Bacteria</taxon>
        <taxon>Pseudomonadati</taxon>
        <taxon>Pseudomonadota</taxon>
        <taxon>Gammaproteobacteria</taxon>
        <taxon>Enterobacterales</taxon>
        <taxon>Morganellaceae</taxon>
        <taxon>Xenorhabdus</taxon>
    </lineage>
</organism>
<evidence type="ECO:0000313" key="2">
    <source>
        <dbReference type="EMBL" id="OTA21347.1"/>
    </source>
</evidence>
<sequence>MKQLIKKWFNNTFGIVEVDSLPVERLPALCYSLLEKKLNLLDSTTIKDVGFLDSINSRECHFSPNINRMRKQILFPIAVGFILGFVFFINNFVKKWNANENALIEYVENTKRNYGSQFFLDPKAPEHIKSLKIISNSKDISLFKYFYIRYSKDSIYGEERSRRYFIFEVGGGLSLLIINIILLYFVFLHKKPADFIIDRKKKIFYSWRKGRVYVSRYSELGIINKNNIIRFEVYGLNKENKLMSCFFVPSISMLNSIEYNNFMLKFMSKYLLQGKESVSSVDFKRREILPWLRKDLRPEDWESQISAILAELDRLGPPGMMLDSKTQTEQSS</sequence>
<evidence type="ECO:0000256" key="1">
    <source>
        <dbReference type="SAM" id="Phobius"/>
    </source>
</evidence>
<proteinExistence type="predicted"/>
<dbReference type="RefSeq" id="WP_086111440.1">
    <property type="nucleotide sequence ID" value="NZ_CAWNHF010000134.1"/>
</dbReference>
<keyword evidence="1" id="KW-1133">Transmembrane helix</keyword>
<protein>
    <submittedName>
        <fullName evidence="2">Uncharacterized protein</fullName>
    </submittedName>
</protein>
<feature type="transmembrane region" description="Helical" evidence="1">
    <location>
        <begin position="164"/>
        <end position="187"/>
    </location>
</feature>
<keyword evidence="1" id="KW-0472">Membrane</keyword>
<gene>
    <name evidence="2" type="ORF">Xbed_00576</name>
</gene>
<reference evidence="2 3" key="1">
    <citation type="submission" date="2017-01" db="EMBL/GenBank/DDBJ databases">
        <title>Deconstructing symbiosis and pathogenesis requirements using a combined genomic-metabolomic approach.</title>
        <authorList>
            <person name="Tobias N.J."/>
            <person name="Wolff H."/>
            <person name="Djahanschiri B."/>
            <person name="Ebersberger I."/>
            <person name="Bode H.B."/>
        </authorList>
    </citation>
    <scope>NUCLEOTIDE SEQUENCE [LARGE SCALE GENOMIC DNA]</scope>
    <source>
        <strain evidence="2 3">DSM 4764</strain>
    </source>
</reference>
<evidence type="ECO:0000313" key="3">
    <source>
        <dbReference type="Proteomes" id="UP000194204"/>
    </source>
</evidence>